<keyword evidence="2" id="KW-1185">Reference proteome</keyword>
<dbReference type="Proteomes" id="UP000265520">
    <property type="component" value="Unassembled WGS sequence"/>
</dbReference>
<protein>
    <submittedName>
        <fullName evidence="1">Uncharacterized protein</fullName>
    </submittedName>
</protein>
<dbReference type="EMBL" id="LXQA010050118">
    <property type="protein sequence ID" value="MCI02769.1"/>
    <property type="molecule type" value="Genomic_DNA"/>
</dbReference>
<feature type="non-terminal residue" evidence="1">
    <location>
        <position position="1"/>
    </location>
</feature>
<comment type="caution">
    <text evidence="1">The sequence shown here is derived from an EMBL/GenBank/DDBJ whole genome shotgun (WGS) entry which is preliminary data.</text>
</comment>
<dbReference type="AlphaFoldDB" id="A0A392NUB1"/>
<accession>A0A392NUB1</accession>
<organism evidence="1 2">
    <name type="scientific">Trifolium medium</name>
    <dbReference type="NCBI Taxonomy" id="97028"/>
    <lineage>
        <taxon>Eukaryota</taxon>
        <taxon>Viridiplantae</taxon>
        <taxon>Streptophyta</taxon>
        <taxon>Embryophyta</taxon>
        <taxon>Tracheophyta</taxon>
        <taxon>Spermatophyta</taxon>
        <taxon>Magnoliopsida</taxon>
        <taxon>eudicotyledons</taxon>
        <taxon>Gunneridae</taxon>
        <taxon>Pentapetalae</taxon>
        <taxon>rosids</taxon>
        <taxon>fabids</taxon>
        <taxon>Fabales</taxon>
        <taxon>Fabaceae</taxon>
        <taxon>Papilionoideae</taxon>
        <taxon>50 kb inversion clade</taxon>
        <taxon>NPAAA clade</taxon>
        <taxon>Hologalegina</taxon>
        <taxon>IRL clade</taxon>
        <taxon>Trifolieae</taxon>
        <taxon>Trifolium</taxon>
    </lineage>
</organism>
<name>A0A392NUB1_9FABA</name>
<reference evidence="1 2" key="1">
    <citation type="journal article" date="2018" name="Front. Plant Sci.">
        <title>Red Clover (Trifolium pratense) and Zigzag Clover (T. medium) - A Picture of Genomic Similarities and Differences.</title>
        <authorList>
            <person name="Dluhosova J."/>
            <person name="Istvanek J."/>
            <person name="Nedelnik J."/>
            <person name="Repkova J."/>
        </authorList>
    </citation>
    <scope>NUCLEOTIDE SEQUENCE [LARGE SCALE GENOMIC DNA]</scope>
    <source>
        <strain evidence="2">cv. 10/8</strain>
        <tissue evidence="1">Leaf</tissue>
    </source>
</reference>
<sequence>ACDCGRPLYGAASVAGPLWSPFMWQRPLGLPFSMTFVVALYVAKTSGAAS</sequence>
<evidence type="ECO:0000313" key="2">
    <source>
        <dbReference type="Proteomes" id="UP000265520"/>
    </source>
</evidence>
<proteinExistence type="predicted"/>
<evidence type="ECO:0000313" key="1">
    <source>
        <dbReference type="EMBL" id="MCI02769.1"/>
    </source>
</evidence>